<protein>
    <submittedName>
        <fullName evidence="3">M56 family metallopeptidase</fullName>
    </submittedName>
</protein>
<keyword evidence="4" id="KW-1185">Reference proteome</keyword>
<reference evidence="3 4" key="1">
    <citation type="submission" date="2020-08" db="EMBL/GenBank/DDBJ databases">
        <title>Genome public.</title>
        <authorList>
            <person name="Liu C."/>
            <person name="Sun Q."/>
        </authorList>
    </citation>
    <scope>NUCLEOTIDE SEQUENCE [LARGE SCALE GENOMIC DNA]</scope>
    <source>
        <strain evidence="3 4">New-7</strain>
    </source>
</reference>
<proteinExistence type="predicted"/>
<evidence type="ECO:0000256" key="1">
    <source>
        <dbReference type="SAM" id="Phobius"/>
    </source>
</evidence>
<feature type="transmembrane region" description="Helical" evidence="1">
    <location>
        <begin position="132"/>
        <end position="157"/>
    </location>
</feature>
<organism evidence="3 4">
    <name type="scientific">Alistipes hominis</name>
    <dbReference type="NCBI Taxonomy" id="2763015"/>
    <lineage>
        <taxon>Bacteria</taxon>
        <taxon>Pseudomonadati</taxon>
        <taxon>Bacteroidota</taxon>
        <taxon>Bacteroidia</taxon>
        <taxon>Bacteroidales</taxon>
        <taxon>Rikenellaceae</taxon>
        <taxon>Alistipes</taxon>
    </lineage>
</organism>
<feature type="transmembrane region" description="Helical" evidence="1">
    <location>
        <begin position="33"/>
        <end position="52"/>
    </location>
</feature>
<accession>A0ABR7CJG3</accession>
<dbReference type="PANTHER" id="PTHR34978">
    <property type="entry name" value="POSSIBLE SENSOR-TRANSDUCER PROTEIN BLAR"/>
    <property type="match status" value="1"/>
</dbReference>
<dbReference type="InterPro" id="IPR008756">
    <property type="entry name" value="Peptidase_M56"/>
</dbReference>
<evidence type="ECO:0000259" key="2">
    <source>
        <dbReference type="Pfam" id="PF05569"/>
    </source>
</evidence>
<dbReference type="CDD" id="cd07341">
    <property type="entry name" value="M56_BlaR1_MecR1_like"/>
    <property type="match status" value="1"/>
</dbReference>
<keyword evidence="1" id="KW-1133">Transmembrane helix</keyword>
<name>A0ABR7CJG3_9BACT</name>
<dbReference type="RefSeq" id="WP_118656294.1">
    <property type="nucleotide sequence ID" value="NZ_JACOOK010000001.1"/>
</dbReference>
<feature type="transmembrane region" description="Helical" evidence="1">
    <location>
        <begin position="306"/>
        <end position="327"/>
    </location>
</feature>
<sequence>MKALLIYLLVTSVCTGVFYGCFRLLMRKETCFAFNRATLLLIVILPLAIPFLPSPGGWSWTGATIPETTFATRLDGYSTALPLPVANSGISRTGVPEDRGAKERPVVRDRETVARAAEIVDVPVVLVTPVGIVFWIYLFGAGVSFFIFVVGMFRLFGWLRQARPRRENGAEVIVLPGMVSAASFGKYVVISDEDYANNREEILTHEQGHRQLGHVFDLTLLTVAQIVFWFNPVIYLIKRDLREIHEYQADDYALKRGVDARKYQMLIIRKSVGLQHFALATNFNNTYCQTKKRIAMMNTMRKNGRIYWKSLVYLPVAALALMSFGMAGNSDAAGSLTVPEGWIKAGTAPENYEMGVDPSAKKDGKNVAVIQSVEAFQSGVGKFGTLMQMCLPGQYAGKRVKMTADIKSENVTGWAGMWFRVDAKNSRNSLAFDNMQGRPIKGTTDWKQCQIVLDVPADAGKLAYGVLLDGEGKVWFGNVSFEIVGDSVPLTGMDMNPNIPESPENLDFSK</sequence>
<feature type="transmembrane region" description="Helical" evidence="1">
    <location>
        <begin position="169"/>
        <end position="190"/>
    </location>
</feature>
<keyword evidence="1" id="KW-0472">Membrane</keyword>
<dbReference type="PROSITE" id="PS51257">
    <property type="entry name" value="PROKAR_LIPOPROTEIN"/>
    <property type="match status" value="1"/>
</dbReference>
<dbReference type="EMBL" id="JACOOK010000001">
    <property type="protein sequence ID" value="MBC5615732.1"/>
    <property type="molecule type" value="Genomic_DNA"/>
</dbReference>
<gene>
    <name evidence="3" type="ORF">H8S08_01685</name>
</gene>
<comment type="caution">
    <text evidence="3">The sequence shown here is derived from an EMBL/GenBank/DDBJ whole genome shotgun (WGS) entry which is preliminary data.</text>
</comment>
<evidence type="ECO:0000313" key="4">
    <source>
        <dbReference type="Proteomes" id="UP000636891"/>
    </source>
</evidence>
<dbReference type="Pfam" id="PF05569">
    <property type="entry name" value="Peptidase_M56"/>
    <property type="match status" value="1"/>
</dbReference>
<dbReference type="Proteomes" id="UP000636891">
    <property type="component" value="Unassembled WGS sequence"/>
</dbReference>
<feature type="domain" description="Peptidase M56" evidence="2">
    <location>
        <begin position="187"/>
        <end position="296"/>
    </location>
</feature>
<evidence type="ECO:0000313" key="3">
    <source>
        <dbReference type="EMBL" id="MBC5615732.1"/>
    </source>
</evidence>
<dbReference type="PANTHER" id="PTHR34978:SF3">
    <property type="entry name" value="SLR0241 PROTEIN"/>
    <property type="match status" value="1"/>
</dbReference>
<keyword evidence="1" id="KW-0812">Transmembrane</keyword>
<dbReference type="InterPro" id="IPR052173">
    <property type="entry name" value="Beta-lactam_resp_regulator"/>
</dbReference>
<feature type="transmembrane region" description="Helical" evidence="1">
    <location>
        <begin position="6"/>
        <end position="26"/>
    </location>
</feature>
<dbReference type="Gene3D" id="2.60.120.260">
    <property type="entry name" value="Galactose-binding domain-like"/>
    <property type="match status" value="1"/>
</dbReference>
<feature type="transmembrane region" description="Helical" evidence="1">
    <location>
        <begin position="218"/>
        <end position="237"/>
    </location>
</feature>